<dbReference type="InterPro" id="IPR004869">
    <property type="entry name" value="MMPL_dom"/>
</dbReference>
<dbReference type="Gene3D" id="1.20.1640.10">
    <property type="entry name" value="Multidrug efflux transporter AcrB transmembrane domain"/>
    <property type="match status" value="2"/>
</dbReference>
<comment type="subcellular location">
    <subcellularLocation>
        <location evidence="1">Cell membrane</location>
        <topology evidence="1">Multi-pass membrane protein</topology>
    </subcellularLocation>
</comment>
<reference evidence="10" key="2">
    <citation type="submission" date="2018-08" db="EMBL/GenBank/DDBJ databases">
        <authorList>
            <person name="Hornung B."/>
        </authorList>
    </citation>
    <scope>NUCLEOTIDE SEQUENCE [LARGE SCALE GENOMIC DNA]</scope>
</reference>
<keyword evidence="9" id="KW-0675">Receptor</keyword>
<feature type="transmembrane region" description="Helical" evidence="6">
    <location>
        <begin position="590"/>
        <end position="608"/>
    </location>
</feature>
<keyword evidence="4 6" id="KW-1133">Transmembrane helix</keyword>
<evidence type="ECO:0000256" key="3">
    <source>
        <dbReference type="ARBA" id="ARBA00022692"/>
    </source>
</evidence>
<dbReference type="SUPFAM" id="SSF82866">
    <property type="entry name" value="Multidrug efflux transporter AcrB transmembrane domain"/>
    <property type="match status" value="2"/>
</dbReference>
<organism evidence="9 10">
    <name type="scientific">Propionibacterium australiense</name>
    <dbReference type="NCBI Taxonomy" id="119981"/>
    <lineage>
        <taxon>Bacteria</taxon>
        <taxon>Bacillati</taxon>
        <taxon>Actinomycetota</taxon>
        <taxon>Actinomycetes</taxon>
        <taxon>Propionibacteriales</taxon>
        <taxon>Propionibacteriaceae</taxon>
        <taxon>Propionibacterium</taxon>
    </lineage>
</organism>
<feature type="transmembrane region" description="Helical" evidence="6">
    <location>
        <begin position="620"/>
        <end position="638"/>
    </location>
</feature>
<feature type="transmembrane region" description="Helical" evidence="6">
    <location>
        <begin position="563"/>
        <end position="584"/>
    </location>
</feature>
<feature type="transmembrane region" description="Helical" evidence="6">
    <location>
        <begin position="319"/>
        <end position="336"/>
    </location>
</feature>
<evidence type="ECO:0000256" key="6">
    <source>
        <dbReference type="SAM" id="Phobius"/>
    </source>
</evidence>
<dbReference type="Proteomes" id="UP000263928">
    <property type="component" value="Unassembled WGS sequence"/>
</dbReference>
<evidence type="ECO:0000256" key="1">
    <source>
        <dbReference type="ARBA" id="ARBA00004651"/>
    </source>
</evidence>
<dbReference type="EMBL" id="RCIW01000028">
    <property type="protein sequence ID" value="RLP06364.1"/>
    <property type="molecule type" value="Genomic_DNA"/>
</dbReference>
<feature type="transmembrane region" description="Helical" evidence="6">
    <location>
        <begin position="415"/>
        <end position="435"/>
    </location>
</feature>
<dbReference type="PROSITE" id="PS00430">
    <property type="entry name" value="TONB_DEPENDENT_REC_1"/>
    <property type="match status" value="1"/>
</dbReference>
<dbReference type="GO" id="GO:0005886">
    <property type="term" value="C:plasma membrane"/>
    <property type="evidence" value="ECO:0007669"/>
    <property type="project" value="UniProtKB-SubCell"/>
</dbReference>
<reference evidence="9" key="1">
    <citation type="submission" date="2018-08" db="EMBL/GenBank/DDBJ databases">
        <authorList>
            <person name="Ferrada E.E."/>
            <person name="Latorre B.A."/>
        </authorList>
    </citation>
    <scope>NUCLEOTIDE SEQUENCE [LARGE SCALE GENOMIC DNA]</scope>
    <source>
        <strain evidence="9">Propionibacterium_australiense1</strain>
    </source>
</reference>
<feature type="transmembrane region" description="Helical" evidence="6">
    <location>
        <begin position="672"/>
        <end position="690"/>
    </location>
</feature>
<sequence length="756" mass="79438">MFTRIGRVVSRHPVGFVVGWAVLLAVMAVLAFQGLGAGGLFDRLASTEATTPDSDSEVVYSMTLSDDDNGETIIVIASGVDVAGDWQGVAAAATAARGELAELDDVASVRDAFMLPDPTSQEALALLSSDGDGFVELVTLDEGLSDHASQDANERVVEAAQGAWLDALHEYGATASAHVVSTTLIADSITGLVQKDLVRGESVSLPVALVLLVIVFGGLLAAGLPLAGAIVSILIGMGALWCLTFALDVNSFILNVISIIGLALSIDYGLLLVSRYREETAAQLARDGWRDGTLPVGDAMRDLVRGTVVRTVATAGRTVSFSALTIACSICGLFVMRSPILRTIGAGAVIVTLLAVACTLTLVPAIITLLGAHLVRPSALSRVPGLRRVLAAVGDTSSDDGVFSRLSRRVVAHPWIVMLLVVALLAVMAAPIGSLRLRTNFAEYMPADSPVRAGYDILQGDYPALATPTISIVAQTDPTAVAGFVSGIQAMDDVTHVTATELADHEHMTLISVLMDVDDPVGPQASDTVDQIRAIDPGYQVWVGGQAAQQTDFTDSIAQGAPWAALIVIAAVLVLLFCMTGSFVVPLKALLINTFSLVASLGATAWLFEGGHLGLPRTAGLETFIVACLMAFGFGLAMDYEVFLLARITEYWQAGYDNDEAVARGLQRSGRIITSAAAIIIAVFLGFVSGEMIAVKQIGVGLAIMVTADATLVRLLLVPATMTVLGQWNWWAPRPLARLYRRLGRQEPAEDAAAQQ</sequence>
<dbReference type="EMBL" id="UNQJ01000031">
    <property type="protein sequence ID" value="SYZ34596.1"/>
    <property type="molecule type" value="Genomic_DNA"/>
</dbReference>
<dbReference type="Proteomes" id="UP000279336">
    <property type="component" value="Unassembled WGS sequence"/>
</dbReference>
<feature type="transmembrane region" description="Helical" evidence="6">
    <location>
        <begin position="20"/>
        <end position="41"/>
    </location>
</feature>
<dbReference type="PANTHER" id="PTHR33406:SF13">
    <property type="entry name" value="MEMBRANE PROTEIN YDFJ"/>
    <property type="match status" value="1"/>
</dbReference>
<feature type="transmembrane region" description="Helical" evidence="6">
    <location>
        <begin position="702"/>
        <end position="725"/>
    </location>
</feature>
<feature type="transmembrane region" description="Helical" evidence="6">
    <location>
        <begin position="227"/>
        <end position="247"/>
    </location>
</feature>
<evidence type="ECO:0000313" key="10">
    <source>
        <dbReference type="Proteomes" id="UP000263928"/>
    </source>
</evidence>
<protein>
    <submittedName>
        <fullName evidence="8">MMPL family transporter</fullName>
    </submittedName>
    <submittedName>
        <fullName evidence="9">TonB-dependent receptor proteins signature 1</fullName>
    </submittedName>
</protein>
<evidence type="ECO:0000259" key="7">
    <source>
        <dbReference type="Pfam" id="PF03176"/>
    </source>
</evidence>
<proteinExistence type="predicted"/>
<feature type="transmembrane region" description="Helical" evidence="6">
    <location>
        <begin position="203"/>
        <end position="221"/>
    </location>
</feature>
<keyword evidence="2" id="KW-1003">Cell membrane</keyword>
<feature type="domain" description="Membrane transport protein MMPL" evidence="7">
    <location>
        <begin position="526"/>
        <end position="744"/>
    </location>
</feature>
<accession>A0A383SBI6</accession>
<evidence type="ECO:0000313" key="11">
    <source>
        <dbReference type="Proteomes" id="UP000279336"/>
    </source>
</evidence>
<reference evidence="8 11" key="3">
    <citation type="submission" date="2018-10" db="EMBL/GenBank/DDBJ databases">
        <title>Propionibacterium australiense Genome Sequencing and Assembly.</title>
        <authorList>
            <person name="Bernier A.-M."/>
            <person name="Bernard K."/>
        </authorList>
    </citation>
    <scope>NUCLEOTIDE SEQUENCE [LARGE SCALE GENOMIC DNA]</scope>
    <source>
        <strain evidence="8 11">NML98A078</strain>
    </source>
</reference>
<dbReference type="OrthoDB" id="7051771at2"/>
<evidence type="ECO:0000313" key="8">
    <source>
        <dbReference type="EMBL" id="RLP06364.1"/>
    </source>
</evidence>
<evidence type="ECO:0000313" key="9">
    <source>
        <dbReference type="EMBL" id="SYZ34596.1"/>
    </source>
</evidence>
<name>A0A383SBI6_9ACTN</name>
<gene>
    <name evidence="8" type="ORF">D7U36_13005</name>
    <name evidence="9" type="ORF">PROPAUS_2614</name>
</gene>
<feature type="domain" description="Membrane transport protein MMPL" evidence="7">
    <location>
        <begin position="72"/>
        <end position="411"/>
    </location>
</feature>
<keyword evidence="5 6" id="KW-0472">Membrane</keyword>
<feature type="transmembrane region" description="Helical" evidence="6">
    <location>
        <begin position="348"/>
        <end position="375"/>
    </location>
</feature>
<dbReference type="PANTHER" id="PTHR33406">
    <property type="entry name" value="MEMBRANE PROTEIN MJ1562-RELATED"/>
    <property type="match status" value="1"/>
</dbReference>
<keyword evidence="10" id="KW-1185">Reference proteome</keyword>
<evidence type="ECO:0000256" key="5">
    <source>
        <dbReference type="ARBA" id="ARBA00023136"/>
    </source>
</evidence>
<dbReference type="RefSeq" id="WP_119162886.1">
    <property type="nucleotide sequence ID" value="NZ_LR134442.1"/>
</dbReference>
<dbReference type="AlphaFoldDB" id="A0A383SBI6"/>
<keyword evidence="3 6" id="KW-0812">Transmembrane</keyword>
<feature type="transmembrane region" description="Helical" evidence="6">
    <location>
        <begin position="252"/>
        <end position="271"/>
    </location>
</feature>
<evidence type="ECO:0000256" key="2">
    <source>
        <dbReference type="ARBA" id="ARBA00022475"/>
    </source>
</evidence>
<dbReference type="InterPro" id="IPR010916">
    <property type="entry name" value="TonB_box_CS"/>
</dbReference>
<evidence type="ECO:0000256" key="4">
    <source>
        <dbReference type="ARBA" id="ARBA00022989"/>
    </source>
</evidence>
<dbReference type="Pfam" id="PF03176">
    <property type="entry name" value="MMPL"/>
    <property type="match status" value="2"/>
</dbReference>
<dbReference type="InterPro" id="IPR050545">
    <property type="entry name" value="Mycobact_MmpL"/>
</dbReference>